<protein>
    <submittedName>
        <fullName evidence="1">Uncharacterized protein</fullName>
    </submittedName>
</protein>
<dbReference type="AlphaFoldDB" id="A0A518EZD7"/>
<reference evidence="1 2" key="1">
    <citation type="submission" date="2019-02" db="EMBL/GenBank/DDBJ databases">
        <title>Deep-cultivation of Planctomycetes and their phenomic and genomic characterization uncovers novel biology.</title>
        <authorList>
            <person name="Wiegand S."/>
            <person name="Jogler M."/>
            <person name="Boedeker C."/>
            <person name="Pinto D."/>
            <person name="Vollmers J."/>
            <person name="Rivas-Marin E."/>
            <person name="Kohn T."/>
            <person name="Peeters S.H."/>
            <person name="Heuer A."/>
            <person name="Rast P."/>
            <person name="Oberbeckmann S."/>
            <person name="Bunk B."/>
            <person name="Jeske O."/>
            <person name="Meyerdierks A."/>
            <person name="Storesund J.E."/>
            <person name="Kallscheuer N."/>
            <person name="Luecker S."/>
            <person name="Lage O.M."/>
            <person name="Pohl T."/>
            <person name="Merkel B.J."/>
            <person name="Hornburger P."/>
            <person name="Mueller R.-W."/>
            <person name="Bruemmer F."/>
            <person name="Labrenz M."/>
            <person name="Spormann A.M."/>
            <person name="Op den Camp H."/>
            <person name="Overmann J."/>
            <person name="Amann R."/>
            <person name="Jetten M.S.M."/>
            <person name="Mascher T."/>
            <person name="Medema M.H."/>
            <person name="Devos D.P."/>
            <person name="Kaster A.-K."/>
            <person name="Ovreas L."/>
            <person name="Rohde M."/>
            <person name="Galperin M.Y."/>
            <person name="Jogler C."/>
        </authorList>
    </citation>
    <scope>NUCLEOTIDE SEQUENCE [LARGE SCALE GENOMIC DNA]</scope>
    <source>
        <strain evidence="1 2">Poly30</strain>
    </source>
</reference>
<name>A0A518EZD7_9BACT</name>
<accession>A0A518EZD7</accession>
<gene>
    <name evidence="1" type="ORF">Poly30_49920</name>
</gene>
<dbReference type="Proteomes" id="UP000320390">
    <property type="component" value="Chromosome"/>
</dbReference>
<evidence type="ECO:0000313" key="1">
    <source>
        <dbReference type="EMBL" id="QDV09434.1"/>
    </source>
</evidence>
<keyword evidence="2" id="KW-1185">Reference proteome</keyword>
<dbReference type="EMBL" id="CP036434">
    <property type="protein sequence ID" value="QDV09434.1"/>
    <property type="molecule type" value="Genomic_DNA"/>
</dbReference>
<proteinExistence type="predicted"/>
<evidence type="ECO:0000313" key="2">
    <source>
        <dbReference type="Proteomes" id="UP000320390"/>
    </source>
</evidence>
<organism evidence="1 2">
    <name type="scientific">Saltatorellus ferox</name>
    <dbReference type="NCBI Taxonomy" id="2528018"/>
    <lineage>
        <taxon>Bacteria</taxon>
        <taxon>Pseudomonadati</taxon>
        <taxon>Planctomycetota</taxon>
        <taxon>Planctomycetia</taxon>
        <taxon>Planctomycetia incertae sedis</taxon>
        <taxon>Saltatorellus</taxon>
    </lineage>
</organism>
<sequence length="114" mass="11658">MLIYIGDEERNLYRFLPPDPIPLTKPRQSMEILIDLISGAVGGNLLGALTKGGGLLKTIMGLLGGGLGNFIGPDILKQIGALAESGQAGQAGVSAGLGGILAMIAGLFNKKKEA</sequence>